<dbReference type="PANTHER" id="PTHR11461:SF211">
    <property type="entry name" value="GH10112P-RELATED"/>
    <property type="match status" value="1"/>
</dbReference>
<evidence type="ECO:0000313" key="4">
    <source>
        <dbReference type="EMBL" id="MBO1264434.1"/>
    </source>
</evidence>
<dbReference type="EMBL" id="JAFNJU010000003">
    <property type="protein sequence ID" value="MBO1264434.1"/>
    <property type="molecule type" value="Genomic_DNA"/>
</dbReference>
<dbReference type="CDD" id="cd19589">
    <property type="entry name" value="serpin_tengpin-like"/>
    <property type="match status" value="1"/>
</dbReference>
<dbReference type="InterPro" id="IPR000215">
    <property type="entry name" value="Serpin_fam"/>
</dbReference>
<name>A0A939KGH3_9CLOT</name>
<dbReference type="PROSITE" id="PS51257">
    <property type="entry name" value="PROKAR_LIPOPROTEIN"/>
    <property type="match status" value="1"/>
</dbReference>
<dbReference type="Proteomes" id="UP000664218">
    <property type="component" value="Unassembled WGS sequence"/>
</dbReference>
<evidence type="ECO:0000259" key="3">
    <source>
        <dbReference type="SMART" id="SM00093"/>
    </source>
</evidence>
<evidence type="ECO:0000256" key="1">
    <source>
        <dbReference type="RuleBase" id="RU000411"/>
    </source>
</evidence>
<dbReference type="Gene3D" id="3.30.497.10">
    <property type="entry name" value="Antithrombin, subunit I, domain 2"/>
    <property type="match status" value="1"/>
</dbReference>
<sequence length="417" mass="46646">MKKKRLIPILTTLLLGIMVFTFTGCSQKASAAGDDLMKDIRPGSAETIDAYIEEDNIAAMDFSLELFKMNLLCQNTLISPVSALSALGMTANGARENTLAEMEAVFGLPREKINQLMNLYMRNLPDEDKLKVSMANSIWFREGGRIEVNKEFLQTNANYYEAGVYRSPFDESTLKAINDWVEKETDGMIVDILDQIPAEAVMYLINALSFDAEWQTIYNESSIREDIFTADDGTIQRADMMYSEEHLYIEDDGAKGFIKDYAGGQYAFVAMLPPEDLHLSAYIAGLTGEKLQSLIKNAENVEVKTMMPKFTTEYSVEMSDILKSMGMVDAFDEQKADLKDLGTAEGNLYISRVIHKTKIEVDEKGTKAGAATVVEVSEESAAIEEPKSVYLDRPFLYLIVDKESYLPLFIGTTLFVE</sequence>
<evidence type="ECO:0000256" key="2">
    <source>
        <dbReference type="SAM" id="SignalP"/>
    </source>
</evidence>
<dbReference type="InterPro" id="IPR042178">
    <property type="entry name" value="Serpin_sf_1"/>
</dbReference>
<comment type="similarity">
    <text evidence="1">Belongs to the serpin family.</text>
</comment>
<dbReference type="Pfam" id="PF00079">
    <property type="entry name" value="Serpin"/>
    <property type="match status" value="1"/>
</dbReference>
<proteinExistence type="inferred from homology"/>
<feature type="domain" description="Serpin" evidence="3">
    <location>
        <begin position="60"/>
        <end position="416"/>
    </location>
</feature>
<dbReference type="PANTHER" id="PTHR11461">
    <property type="entry name" value="SERINE PROTEASE INHIBITOR, SERPIN"/>
    <property type="match status" value="1"/>
</dbReference>
<dbReference type="InterPro" id="IPR036186">
    <property type="entry name" value="Serpin_sf"/>
</dbReference>
<dbReference type="RefSeq" id="WP_207598947.1">
    <property type="nucleotide sequence ID" value="NZ_JAFNJU010000003.1"/>
</dbReference>
<dbReference type="AlphaFoldDB" id="A0A939KGH3"/>
<dbReference type="InterPro" id="IPR023795">
    <property type="entry name" value="Serpin_CS"/>
</dbReference>
<comment type="caution">
    <text evidence="4">The sequence shown here is derived from an EMBL/GenBank/DDBJ whole genome shotgun (WGS) entry which is preliminary data.</text>
</comment>
<dbReference type="GO" id="GO:0005615">
    <property type="term" value="C:extracellular space"/>
    <property type="evidence" value="ECO:0007669"/>
    <property type="project" value="InterPro"/>
</dbReference>
<keyword evidence="5" id="KW-1185">Reference proteome</keyword>
<feature type="chain" id="PRO_5036954109" evidence="2">
    <location>
        <begin position="32"/>
        <end position="417"/>
    </location>
</feature>
<dbReference type="SMART" id="SM00093">
    <property type="entry name" value="SERPIN"/>
    <property type="match status" value="1"/>
</dbReference>
<dbReference type="PROSITE" id="PS00284">
    <property type="entry name" value="SERPIN"/>
    <property type="match status" value="1"/>
</dbReference>
<dbReference type="Gene3D" id="2.30.39.10">
    <property type="entry name" value="Alpha-1-antitrypsin, domain 1"/>
    <property type="match status" value="1"/>
</dbReference>
<dbReference type="InterPro" id="IPR042185">
    <property type="entry name" value="Serpin_sf_2"/>
</dbReference>
<keyword evidence="2" id="KW-0732">Signal</keyword>
<organism evidence="4 5">
    <name type="scientific">Proteiniclasticum aestuarii</name>
    <dbReference type="NCBI Taxonomy" id="2817862"/>
    <lineage>
        <taxon>Bacteria</taxon>
        <taxon>Bacillati</taxon>
        <taxon>Bacillota</taxon>
        <taxon>Clostridia</taxon>
        <taxon>Eubacteriales</taxon>
        <taxon>Clostridiaceae</taxon>
        <taxon>Proteiniclasticum</taxon>
    </lineage>
</organism>
<dbReference type="GO" id="GO:0004867">
    <property type="term" value="F:serine-type endopeptidase inhibitor activity"/>
    <property type="evidence" value="ECO:0007669"/>
    <property type="project" value="InterPro"/>
</dbReference>
<feature type="signal peptide" evidence="2">
    <location>
        <begin position="1"/>
        <end position="31"/>
    </location>
</feature>
<dbReference type="InterPro" id="IPR023796">
    <property type="entry name" value="Serpin_dom"/>
</dbReference>
<reference evidence="4" key="1">
    <citation type="submission" date="2021-03" db="EMBL/GenBank/DDBJ databases">
        <title>Proteiniclasticum marinus sp. nov., isolated from tidal flat sediment.</title>
        <authorList>
            <person name="Namirimu T."/>
            <person name="Yang J.-A."/>
            <person name="Yang S.-H."/>
            <person name="Kim Y.-J."/>
            <person name="Kwon K.K."/>
        </authorList>
    </citation>
    <scope>NUCLEOTIDE SEQUENCE</scope>
    <source>
        <strain evidence="4">SCR006</strain>
    </source>
</reference>
<gene>
    <name evidence="4" type="ORF">J3A84_05185</name>
</gene>
<evidence type="ECO:0000313" key="5">
    <source>
        <dbReference type="Proteomes" id="UP000664218"/>
    </source>
</evidence>
<dbReference type="SUPFAM" id="SSF56574">
    <property type="entry name" value="Serpins"/>
    <property type="match status" value="1"/>
</dbReference>
<protein>
    <submittedName>
        <fullName evidence="4">Serpin family protein</fullName>
    </submittedName>
</protein>
<accession>A0A939KGH3</accession>